<proteinExistence type="predicted"/>
<organism evidence="1 2">
    <name type="scientific">Sphingomonas sanxanigenens</name>
    <dbReference type="NCBI Taxonomy" id="397260"/>
    <lineage>
        <taxon>Bacteria</taxon>
        <taxon>Pseudomonadati</taxon>
        <taxon>Pseudomonadota</taxon>
        <taxon>Alphaproteobacteria</taxon>
        <taxon>Sphingomonadales</taxon>
        <taxon>Sphingomonadaceae</taxon>
        <taxon>Sphingomonas</taxon>
    </lineage>
</organism>
<dbReference type="Proteomes" id="UP000249066">
    <property type="component" value="Unassembled WGS sequence"/>
</dbReference>
<dbReference type="EMBL" id="QFNN01000034">
    <property type="protein sequence ID" value="PZO90212.1"/>
    <property type="molecule type" value="Genomic_DNA"/>
</dbReference>
<protein>
    <submittedName>
        <fullName evidence="1">Uncharacterized protein</fullName>
    </submittedName>
</protein>
<gene>
    <name evidence="1" type="ORF">DI623_07625</name>
</gene>
<evidence type="ECO:0000313" key="2">
    <source>
        <dbReference type="Proteomes" id="UP000249066"/>
    </source>
</evidence>
<evidence type="ECO:0000313" key="1">
    <source>
        <dbReference type="EMBL" id="PZO90212.1"/>
    </source>
</evidence>
<sequence>MPAKTPAARRPAAQGVAGTVVGALVGAEIDRAYGKSAVKGAIIGALVAGGLRRLGPFGLVIGAAYVAKKAYDRYRETREGESSAAKISNGSP</sequence>
<comment type="caution">
    <text evidence="1">The sequence shown here is derived from an EMBL/GenBank/DDBJ whole genome shotgun (WGS) entry which is preliminary data.</text>
</comment>
<accession>A0A2W5AAB9</accession>
<dbReference type="AlphaFoldDB" id="A0A2W5AAB9"/>
<name>A0A2W5AAB9_9SPHN</name>
<reference evidence="1 2" key="1">
    <citation type="submission" date="2017-08" db="EMBL/GenBank/DDBJ databases">
        <title>Infants hospitalized years apart are colonized by the same room-sourced microbial strains.</title>
        <authorList>
            <person name="Brooks B."/>
            <person name="Olm M.R."/>
            <person name="Firek B.A."/>
            <person name="Baker R."/>
            <person name="Thomas B.C."/>
            <person name="Morowitz M.J."/>
            <person name="Banfield J.F."/>
        </authorList>
    </citation>
    <scope>NUCLEOTIDE SEQUENCE [LARGE SCALE GENOMIC DNA]</scope>
    <source>
        <strain evidence="1">S2_018_000_R2_101</strain>
    </source>
</reference>